<dbReference type="Pfam" id="PF03401">
    <property type="entry name" value="TctC"/>
    <property type="match status" value="1"/>
</dbReference>
<reference evidence="1" key="1">
    <citation type="journal article" date="2015" name="Nature">
        <title>Complex archaea that bridge the gap between prokaryotes and eukaryotes.</title>
        <authorList>
            <person name="Spang A."/>
            <person name="Saw J.H."/>
            <person name="Jorgensen S.L."/>
            <person name="Zaremba-Niedzwiedzka K."/>
            <person name="Martijn J."/>
            <person name="Lind A.E."/>
            <person name="van Eijk R."/>
            <person name="Schleper C."/>
            <person name="Guy L."/>
            <person name="Ettema T.J."/>
        </authorList>
    </citation>
    <scope>NUCLEOTIDE SEQUENCE</scope>
</reference>
<dbReference type="Gene3D" id="3.40.190.10">
    <property type="entry name" value="Periplasmic binding protein-like II"/>
    <property type="match status" value="1"/>
</dbReference>
<dbReference type="PANTHER" id="PTHR42928">
    <property type="entry name" value="TRICARBOXYLATE-BINDING PROTEIN"/>
    <property type="match status" value="1"/>
</dbReference>
<proteinExistence type="predicted"/>
<evidence type="ECO:0008006" key="2">
    <source>
        <dbReference type="Google" id="ProtNLM"/>
    </source>
</evidence>
<evidence type="ECO:0000313" key="1">
    <source>
        <dbReference type="EMBL" id="KKL23117.1"/>
    </source>
</evidence>
<feature type="non-terminal residue" evidence="1">
    <location>
        <position position="1"/>
    </location>
</feature>
<protein>
    <recommendedName>
        <fullName evidence="2">Tripartite tricarboxylate transporter substrate binding protein</fullName>
    </recommendedName>
</protein>
<organism evidence="1">
    <name type="scientific">marine sediment metagenome</name>
    <dbReference type="NCBI Taxonomy" id="412755"/>
    <lineage>
        <taxon>unclassified sequences</taxon>
        <taxon>metagenomes</taxon>
        <taxon>ecological metagenomes</taxon>
    </lineage>
</organism>
<dbReference type="PANTHER" id="PTHR42928:SF3">
    <property type="entry name" value="UPF0065 PROTEIN YFLP"/>
    <property type="match status" value="1"/>
</dbReference>
<dbReference type="Gene3D" id="3.40.190.150">
    <property type="entry name" value="Bordetella uptake gene, domain 1"/>
    <property type="match status" value="1"/>
</dbReference>
<dbReference type="InterPro" id="IPR042100">
    <property type="entry name" value="Bug_dom1"/>
</dbReference>
<dbReference type="PIRSF" id="PIRSF017082">
    <property type="entry name" value="YflP"/>
    <property type="match status" value="1"/>
</dbReference>
<gene>
    <name evidence="1" type="ORF">LCGC14_2428600</name>
</gene>
<dbReference type="SUPFAM" id="SSF53850">
    <property type="entry name" value="Periplasmic binding protein-like II"/>
    <property type="match status" value="1"/>
</dbReference>
<sequence length="371" mass="39245">GHGHAHQAGKNRFLWCQPFRDRNNAICGMLLDAPMFSRAKQSCPGLDLADIGSDLLGLEDSGIAGSTRALPAFAQDAFPSETLNVVTHAGPGGGTDITTRMMMLRARRVFDQDMVVVSKRGGSGAAALMYVDSQPRDGYTFMTVTQSHIFQIIQKKVPITIDQLVGLARATDDPTVIAVPANSPLQTLEDVIKASAETDGGLKWGTTFAGGADHVGIHNFAKKADGIPYTIVPFQGGGDIVTALVGGNLDAALLNYAEGESQFNAGDLRPIVAMSEDRIAGIPDVPTAKEQGVDATASTVRGFAALSGVPDDRLKTLESGLVEAMSHPVYQTYLESGGMTSKSVVGMEGWNAHIERIYTESESALKELGLL</sequence>
<dbReference type="AlphaFoldDB" id="A0A0F9C9W1"/>
<dbReference type="InterPro" id="IPR005064">
    <property type="entry name" value="BUG"/>
</dbReference>
<dbReference type="EMBL" id="LAZR01037093">
    <property type="protein sequence ID" value="KKL23117.1"/>
    <property type="molecule type" value="Genomic_DNA"/>
</dbReference>
<dbReference type="CDD" id="cd07012">
    <property type="entry name" value="PBP2_Bug_TTT"/>
    <property type="match status" value="1"/>
</dbReference>
<comment type="caution">
    <text evidence="1">The sequence shown here is derived from an EMBL/GenBank/DDBJ whole genome shotgun (WGS) entry which is preliminary data.</text>
</comment>
<accession>A0A0F9C9W1</accession>
<name>A0A0F9C9W1_9ZZZZ</name>